<proteinExistence type="predicted"/>
<dbReference type="EMBL" id="VNJK01000005">
    <property type="protein sequence ID" value="TVX86865.1"/>
    <property type="molecule type" value="Genomic_DNA"/>
</dbReference>
<sequence length="130" mass="14892">MNKLVILLFGAATILTACSGDQTDISNNVEGNQQSVQTEALQENKQLAKESTSHDKWSSLPEYDTIIQNIYKQDYTIKTVTDNERERILLLMNQDGKEQYKTIFIKNTNRFKIINMDGEGLIFNEILESK</sequence>
<gene>
    <name evidence="2" type="ORF">FPZ44_23425</name>
</gene>
<dbReference type="AlphaFoldDB" id="A0A559IGR7"/>
<evidence type="ECO:0000256" key="1">
    <source>
        <dbReference type="SAM" id="SignalP"/>
    </source>
</evidence>
<feature type="chain" id="PRO_5039209879" description="Lipoprotein" evidence="1">
    <location>
        <begin position="20"/>
        <end position="130"/>
    </location>
</feature>
<keyword evidence="1" id="KW-0732">Signal</keyword>
<dbReference type="OrthoDB" id="2168541at2"/>
<reference evidence="2 3" key="1">
    <citation type="submission" date="2019-07" db="EMBL/GenBank/DDBJ databases">
        <authorList>
            <person name="Kim J."/>
        </authorList>
    </citation>
    <scope>NUCLEOTIDE SEQUENCE [LARGE SCALE GENOMIC DNA]</scope>
    <source>
        <strain evidence="2 3">N4</strain>
    </source>
</reference>
<accession>A0A559IGR7</accession>
<protein>
    <recommendedName>
        <fullName evidence="4">Lipoprotein</fullName>
    </recommendedName>
</protein>
<keyword evidence="3" id="KW-1185">Reference proteome</keyword>
<dbReference type="PROSITE" id="PS51257">
    <property type="entry name" value="PROKAR_LIPOPROTEIN"/>
    <property type="match status" value="1"/>
</dbReference>
<evidence type="ECO:0008006" key="4">
    <source>
        <dbReference type="Google" id="ProtNLM"/>
    </source>
</evidence>
<evidence type="ECO:0000313" key="3">
    <source>
        <dbReference type="Proteomes" id="UP000318102"/>
    </source>
</evidence>
<evidence type="ECO:0000313" key="2">
    <source>
        <dbReference type="EMBL" id="TVX86865.1"/>
    </source>
</evidence>
<feature type="signal peptide" evidence="1">
    <location>
        <begin position="1"/>
        <end position="19"/>
    </location>
</feature>
<dbReference type="Proteomes" id="UP000318102">
    <property type="component" value="Unassembled WGS sequence"/>
</dbReference>
<name>A0A559IGR7_9BACL</name>
<comment type="caution">
    <text evidence="2">The sequence shown here is derived from an EMBL/GenBank/DDBJ whole genome shotgun (WGS) entry which is preliminary data.</text>
</comment>
<organism evidence="2 3">
    <name type="scientific">Paenibacillus agilis</name>
    <dbReference type="NCBI Taxonomy" id="3020863"/>
    <lineage>
        <taxon>Bacteria</taxon>
        <taxon>Bacillati</taxon>
        <taxon>Bacillota</taxon>
        <taxon>Bacilli</taxon>
        <taxon>Bacillales</taxon>
        <taxon>Paenibacillaceae</taxon>
        <taxon>Paenibacillus</taxon>
    </lineage>
</organism>
<dbReference type="RefSeq" id="WP_144994515.1">
    <property type="nucleotide sequence ID" value="NZ_VNJK01000005.1"/>
</dbReference>